<evidence type="ECO:0000256" key="1">
    <source>
        <dbReference type="SAM" id="MobiDB-lite"/>
    </source>
</evidence>
<evidence type="ECO:0000259" key="3">
    <source>
        <dbReference type="Pfam" id="PF08044"/>
    </source>
</evidence>
<dbReference type="Proteomes" id="UP000321685">
    <property type="component" value="Unassembled WGS sequence"/>
</dbReference>
<dbReference type="OrthoDB" id="3534574at2"/>
<evidence type="ECO:0000256" key="2">
    <source>
        <dbReference type="SAM" id="Phobius"/>
    </source>
</evidence>
<dbReference type="EMBL" id="BJVJ01000079">
    <property type="protein sequence ID" value="GEL26210.1"/>
    <property type="molecule type" value="Genomic_DNA"/>
</dbReference>
<dbReference type="PANTHER" id="PTHR40763:SF4">
    <property type="entry name" value="DUF1707 DOMAIN-CONTAINING PROTEIN"/>
    <property type="match status" value="1"/>
</dbReference>
<keyword evidence="2" id="KW-0812">Transmembrane</keyword>
<dbReference type="RefSeq" id="WP_147113788.1">
    <property type="nucleotide sequence ID" value="NZ_BJVJ01000079.1"/>
</dbReference>
<feature type="transmembrane region" description="Helical" evidence="2">
    <location>
        <begin position="83"/>
        <end position="102"/>
    </location>
</feature>
<comment type="caution">
    <text evidence="4">The sequence shown here is derived from an EMBL/GenBank/DDBJ whole genome shotgun (WGS) entry which is preliminary data.</text>
</comment>
<dbReference type="Pfam" id="PF08044">
    <property type="entry name" value="DUF1707"/>
    <property type="match status" value="1"/>
</dbReference>
<dbReference type="InterPro" id="IPR012551">
    <property type="entry name" value="DUF1707_SHOCT-like"/>
</dbReference>
<dbReference type="AlphaFoldDB" id="A0A511DN19"/>
<accession>A0A511DN19</accession>
<evidence type="ECO:0000313" key="5">
    <source>
        <dbReference type="Proteomes" id="UP000321685"/>
    </source>
</evidence>
<feature type="region of interest" description="Disordered" evidence="1">
    <location>
        <begin position="57"/>
        <end position="76"/>
    </location>
</feature>
<gene>
    <name evidence="4" type="ORF">PSU4_51640</name>
</gene>
<sequence length="148" mass="16182">MPENTARPGLRVGDAERERTEALLRTHVGAGRLDLPEFESRLDAVYAARTQADLDAVTRDLPASPPAAAAQRPQRPQKDLQRAAMWAPWAVVGAICLVVWLATCLGTGSVQPFWPVWVIGPWGAVLLLGTLTGRHTPCWLTPGGREWR</sequence>
<keyword evidence="2" id="KW-1133">Transmembrane helix</keyword>
<feature type="transmembrane region" description="Helical" evidence="2">
    <location>
        <begin position="114"/>
        <end position="131"/>
    </location>
</feature>
<evidence type="ECO:0000313" key="4">
    <source>
        <dbReference type="EMBL" id="GEL26210.1"/>
    </source>
</evidence>
<keyword evidence="2" id="KW-0472">Membrane</keyword>
<reference evidence="4 5" key="1">
    <citation type="submission" date="2019-07" db="EMBL/GenBank/DDBJ databases">
        <title>Whole genome shotgun sequence of Pseudonocardia sulfidoxydans NBRC 16205.</title>
        <authorList>
            <person name="Hosoyama A."/>
            <person name="Uohara A."/>
            <person name="Ohji S."/>
            <person name="Ichikawa N."/>
        </authorList>
    </citation>
    <scope>NUCLEOTIDE SEQUENCE [LARGE SCALE GENOMIC DNA]</scope>
    <source>
        <strain evidence="4 5">NBRC 16205</strain>
    </source>
</reference>
<dbReference type="PANTHER" id="PTHR40763">
    <property type="entry name" value="MEMBRANE PROTEIN-RELATED"/>
    <property type="match status" value="1"/>
</dbReference>
<feature type="domain" description="DUF1707" evidence="3">
    <location>
        <begin position="10"/>
        <end position="62"/>
    </location>
</feature>
<organism evidence="4 5">
    <name type="scientific">Pseudonocardia sulfidoxydans NBRC 16205</name>
    <dbReference type="NCBI Taxonomy" id="1223511"/>
    <lineage>
        <taxon>Bacteria</taxon>
        <taxon>Bacillati</taxon>
        <taxon>Actinomycetota</taxon>
        <taxon>Actinomycetes</taxon>
        <taxon>Pseudonocardiales</taxon>
        <taxon>Pseudonocardiaceae</taxon>
        <taxon>Pseudonocardia</taxon>
    </lineage>
</organism>
<protein>
    <recommendedName>
        <fullName evidence="3">DUF1707 domain-containing protein</fullName>
    </recommendedName>
</protein>
<proteinExistence type="predicted"/>
<name>A0A511DN19_9PSEU</name>
<keyword evidence="5" id="KW-1185">Reference proteome</keyword>